<name>A0A7Z0EQF5_9ACTN</name>
<dbReference type="Pfam" id="PF19402">
    <property type="entry name" value="RamS"/>
    <property type="match status" value="1"/>
</dbReference>
<proteinExistence type="predicted"/>
<dbReference type="AlphaFoldDB" id="A0A7Z0EQF5"/>
<evidence type="ECO:0000313" key="2">
    <source>
        <dbReference type="Proteomes" id="UP000572051"/>
    </source>
</evidence>
<accession>A0A7Z0EQF5</accession>
<gene>
    <name evidence="1" type="ORF">HNR10_003722</name>
</gene>
<dbReference type="Proteomes" id="UP000572051">
    <property type="component" value="Unassembled WGS sequence"/>
</dbReference>
<sequence>MSFVLDLQSLDNTPGEEALGPLSTESVFACASSTSFFWC</sequence>
<dbReference type="EMBL" id="JACCFS010000001">
    <property type="protein sequence ID" value="NYJ35841.1"/>
    <property type="molecule type" value="Genomic_DNA"/>
</dbReference>
<dbReference type="RefSeq" id="WP_179825282.1">
    <property type="nucleotide sequence ID" value="NZ_JACCFS010000001.1"/>
</dbReference>
<keyword evidence="2" id="KW-1185">Reference proteome</keyword>
<comment type="caution">
    <text evidence="1">The sequence shown here is derived from an EMBL/GenBank/DDBJ whole genome shotgun (WGS) entry which is preliminary data.</text>
</comment>
<organism evidence="1 2">
    <name type="scientific">Nocardiopsis aegyptia</name>
    <dbReference type="NCBI Taxonomy" id="220378"/>
    <lineage>
        <taxon>Bacteria</taxon>
        <taxon>Bacillati</taxon>
        <taxon>Actinomycetota</taxon>
        <taxon>Actinomycetes</taxon>
        <taxon>Streptosporangiales</taxon>
        <taxon>Nocardiopsidaceae</taxon>
        <taxon>Nocardiopsis</taxon>
    </lineage>
</organism>
<protein>
    <submittedName>
        <fullName evidence="1">Uncharacterized protein</fullName>
    </submittedName>
</protein>
<reference evidence="1 2" key="1">
    <citation type="submission" date="2020-07" db="EMBL/GenBank/DDBJ databases">
        <title>Sequencing the genomes of 1000 actinobacteria strains.</title>
        <authorList>
            <person name="Klenk H.-P."/>
        </authorList>
    </citation>
    <scope>NUCLEOTIDE SEQUENCE [LARGE SCALE GENOMIC DNA]</scope>
    <source>
        <strain evidence="1 2">DSM 44442</strain>
    </source>
</reference>
<evidence type="ECO:0000313" key="1">
    <source>
        <dbReference type="EMBL" id="NYJ35841.1"/>
    </source>
</evidence>
<dbReference type="NCBIfam" id="NF038154">
    <property type="entry name" value="lanthi_III_a"/>
    <property type="match status" value="1"/>
</dbReference>
<dbReference type="NCBIfam" id="NF033212">
    <property type="entry name" value="SapB_AmfS_lanti"/>
    <property type="match status" value="1"/>
</dbReference>
<dbReference type="InterPro" id="IPR045825">
    <property type="entry name" value="RamS"/>
</dbReference>